<proteinExistence type="predicted"/>
<evidence type="ECO:0000256" key="6">
    <source>
        <dbReference type="ARBA" id="ARBA00022989"/>
    </source>
</evidence>
<gene>
    <name evidence="11" type="primary">ftsQ</name>
</gene>
<dbReference type="InterPro" id="IPR013685">
    <property type="entry name" value="POTRA_FtsQ_type"/>
</dbReference>
<dbReference type="Gene3D" id="3.10.20.310">
    <property type="entry name" value="membrane protein fhac"/>
    <property type="match status" value="1"/>
</dbReference>
<dbReference type="KEGG" id="wbr:ftsQ"/>
<dbReference type="PROSITE" id="PS51779">
    <property type="entry name" value="POTRA"/>
    <property type="match status" value="1"/>
</dbReference>
<accession>Q8D2Z8</accession>
<keyword evidence="3" id="KW-0997">Cell inner membrane</keyword>
<keyword evidence="6 9" id="KW-1133">Transmembrane helix</keyword>
<reference evidence="11 12" key="1">
    <citation type="journal article" date="2002" name="Nat. Genet.">
        <title>Genome sequence of the endocellular obligate symbiont of tsetse flies, Wigglesworthia glossinidia.</title>
        <authorList>
            <person name="Akman L."/>
            <person name="Yamashita A."/>
            <person name="Watanabe H."/>
            <person name="Oshima K."/>
            <person name="Shiba T."/>
            <person name="Hattori M."/>
            <person name="Aksoy S."/>
        </authorList>
    </citation>
    <scope>NUCLEOTIDE SEQUENCE [LARGE SCALE GENOMIC DNA]</scope>
</reference>
<protein>
    <submittedName>
        <fullName evidence="11">FtsQ protein</fullName>
    </submittedName>
</protein>
<dbReference type="Proteomes" id="UP000000562">
    <property type="component" value="Chromosome"/>
</dbReference>
<keyword evidence="8" id="KW-0131">Cell cycle</keyword>
<sequence>MKYIIKNYKKILEIILFFSSLSSIFWFILKILNISNILSLFPISHIIIKGNMNFTPQEDIRQIFLNLKLSKNFVKKDIEFIKIQIEKMSWIKNYIIEKKWPNCLVLNLSEYVPIGIWNDFQLIDYNGTIFNIPFIKKKNINLPKIYFKNKNKKIIIETLLIIKNILNNNNIELKTVNINNIFSWEITLNNNLKLKLGRYDKIKKLNIFIKIYPELIKKSFNEKKNIKYIDLRYNSGVAIKYK</sequence>
<organism evidence="11 12">
    <name type="scientific">Wigglesworthia glossinidia brevipalpis</name>
    <dbReference type="NCBI Taxonomy" id="36870"/>
    <lineage>
        <taxon>Bacteria</taxon>
        <taxon>Pseudomonadati</taxon>
        <taxon>Pseudomonadota</taxon>
        <taxon>Gammaproteobacteria</taxon>
        <taxon>Enterobacterales</taxon>
        <taxon>Erwiniaceae</taxon>
        <taxon>Wigglesworthia</taxon>
    </lineage>
</organism>
<dbReference type="InterPro" id="IPR026579">
    <property type="entry name" value="FtsQ"/>
</dbReference>
<dbReference type="STRING" id="36870.gene:10368692"/>
<evidence type="ECO:0000313" key="12">
    <source>
        <dbReference type="Proteomes" id="UP000000562"/>
    </source>
</evidence>
<evidence type="ECO:0000256" key="4">
    <source>
        <dbReference type="ARBA" id="ARBA00022618"/>
    </source>
</evidence>
<evidence type="ECO:0000313" key="11">
    <source>
        <dbReference type="EMBL" id="BAC24350.1"/>
    </source>
</evidence>
<dbReference type="eggNOG" id="COG1589">
    <property type="taxonomic scope" value="Bacteria"/>
</dbReference>
<dbReference type="EMBL" id="BA000021">
    <property type="protein sequence ID" value="BAC24350.1"/>
    <property type="molecule type" value="Genomic_DNA"/>
</dbReference>
<evidence type="ECO:0000256" key="1">
    <source>
        <dbReference type="ARBA" id="ARBA00004370"/>
    </source>
</evidence>
<dbReference type="AlphaFoldDB" id="Q8D2Z8"/>
<evidence type="ECO:0000256" key="8">
    <source>
        <dbReference type="ARBA" id="ARBA00023306"/>
    </source>
</evidence>
<dbReference type="PANTHER" id="PTHR35851:SF1">
    <property type="entry name" value="CELL DIVISION PROTEIN FTSQ"/>
    <property type="match status" value="1"/>
</dbReference>
<dbReference type="HOGENOM" id="CLU_064041_2_1_6"/>
<evidence type="ECO:0000256" key="5">
    <source>
        <dbReference type="ARBA" id="ARBA00022692"/>
    </source>
</evidence>
<dbReference type="Pfam" id="PF08478">
    <property type="entry name" value="POTRA_1"/>
    <property type="match status" value="1"/>
</dbReference>
<dbReference type="GO" id="GO:0016020">
    <property type="term" value="C:membrane"/>
    <property type="evidence" value="ECO:0007669"/>
    <property type="project" value="UniProtKB-SubCell"/>
</dbReference>
<evidence type="ECO:0000256" key="7">
    <source>
        <dbReference type="ARBA" id="ARBA00023136"/>
    </source>
</evidence>
<keyword evidence="5 9" id="KW-0812">Transmembrane</keyword>
<dbReference type="PANTHER" id="PTHR35851">
    <property type="entry name" value="CELL DIVISION PROTEIN FTSQ"/>
    <property type="match status" value="1"/>
</dbReference>
<keyword evidence="4" id="KW-0132">Cell division</keyword>
<evidence type="ECO:0000256" key="9">
    <source>
        <dbReference type="SAM" id="Phobius"/>
    </source>
</evidence>
<evidence type="ECO:0000259" key="10">
    <source>
        <dbReference type="PROSITE" id="PS51779"/>
    </source>
</evidence>
<dbReference type="InterPro" id="IPR045335">
    <property type="entry name" value="FtsQ_C_sf"/>
</dbReference>
<feature type="transmembrane region" description="Helical" evidence="9">
    <location>
        <begin position="12"/>
        <end position="29"/>
    </location>
</feature>
<keyword evidence="12" id="KW-1185">Reference proteome</keyword>
<dbReference type="InterPro" id="IPR005548">
    <property type="entry name" value="Cell_div_FtsQ/DivIB_C"/>
</dbReference>
<evidence type="ECO:0000256" key="3">
    <source>
        <dbReference type="ARBA" id="ARBA00022519"/>
    </source>
</evidence>
<dbReference type="InterPro" id="IPR034746">
    <property type="entry name" value="POTRA"/>
</dbReference>
<dbReference type="GO" id="GO:0090529">
    <property type="term" value="P:cell septum assembly"/>
    <property type="evidence" value="ECO:0007669"/>
    <property type="project" value="InterPro"/>
</dbReference>
<name>Q8D2Z8_WIGBR</name>
<comment type="subcellular location">
    <subcellularLocation>
        <location evidence="1">Membrane</location>
    </subcellularLocation>
</comment>
<keyword evidence="2" id="KW-1003">Cell membrane</keyword>
<dbReference type="Gene3D" id="3.40.50.11690">
    <property type="entry name" value="Cell division protein FtsQ/DivIB"/>
    <property type="match status" value="1"/>
</dbReference>
<keyword evidence="7 9" id="KW-0472">Membrane</keyword>
<evidence type="ECO:0000256" key="2">
    <source>
        <dbReference type="ARBA" id="ARBA00022475"/>
    </source>
</evidence>
<feature type="domain" description="POTRA" evidence="10">
    <location>
        <begin position="41"/>
        <end position="111"/>
    </location>
</feature>
<dbReference type="Pfam" id="PF03799">
    <property type="entry name" value="FtsQ_DivIB_C"/>
    <property type="match status" value="1"/>
</dbReference>
<dbReference type="OrthoDB" id="9790370at2"/>